<dbReference type="Pfam" id="PF04064">
    <property type="entry name" value="DUF384"/>
    <property type="match status" value="1"/>
</dbReference>
<feature type="compositionally biased region" description="Polar residues" evidence="1">
    <location>
        <begin position="103"/>
        <end position="113"/>
    </location>
</feature>
<evidence type="ECO:0000259" key="2">
    <source>
        <dbReference type="Pfam" id="PF04064"/>
    </source>
</evidence>
<feature type="domain" description="Protein HGH1 C-terminal" evidence="2">
    <location>
        <begin position="8"/>
        <end position="59"/>
    </location>
</feature>
<reference evidence="4" key="1">
    <citation type="submission" date="2025-08" db="UniProtKB">
        <authorList>
            <consortium name="RefSeq"/>
        </authorList>
    </citation>
    <scope>IDENTIFICATION</scope>
</reference>
<protein>
    <submittedName>
        <fullName evidence="4">Protein HGH1 homolog</fullName>
    </submittedName>
</protein>
<dbReference type="PANTHER" id="PTHR13387">
    <property type="entry name" value="PROTEIN HGH1 HOMOLOG"/>
    <property type="match status" value="1"/>
</dbReference>
<gene>
    <name evidence="4" type="primary">LOC105892096</name>
</gene>
<dbReference type="InterPro" id="IPR039717">
    <property type="entry name" value="Hgh1"/>
</dbReference>
<dbReference type="RefSeq" id="XP_031442316.1">
    <property type="nucleotide sequence ID" value="XM_031586456.1"/>
</dbReference>
<organism evidence="3 4">
    <name type="scientific">Clupea harengus</name>
    <name type="common">Atlantic herring</name>
    <dbReference type="NCBI Taxonomy" id="7950"/>
    <lineage>
        <taxon>Eukaryota</taxon>
        <taxon>Metazoa</taxon>
        <taxon>Chordata</taxon>
        <taxon>Craniata</taxon>
        <taxon>Vertebrata</taxon>
        <taxon>Euteleostomi</taxon>
        <taxon>Actinopterygii</taxon>
        <taxon>Neopterygii</taxon>
        <taxon>Teleostei</taxon>
        <taxon>Clupei</taxon>
        <taxon>Clupeiformes</taxon>
        <taxon>Clupeoidei</taxon>
        <taxon>Clupeidae</taxon>
        <taxon>Clupea</taxon>
    </lineage>
</organism>
<dbReference type="GeneID" id="105892096"/>
<evidence type="ECO:0000256" key="1">
    <source>
        <dbReference type="SAM" id="MobiDB-lite"/>
    </source>
</evidence>
<dbReference type="Proteomes" id="UP000515152">
    <property type="component" value="Chromosome 19"/>
</dbReference>
<dbReference type="InterPro" id="IPR007206">
    <property type="entry name" value="Protein_HGH1_C"/>
</dbReference>
<evidence type="ECO:0000313" key="3">
    <source>
        <dbReference type="Proteomes" id="UP000515152"/>
    </source>
</evidence>
<evidence type="ECO:0000313" key="4">
    <source>
        <dbReference type="RefSeq" id="XP_031442316.1"/>
    </source>
</evidence>
<dbReference type="PANTHER" id="PTHR13387:SF9">
    <property type="entry name" value="PROTEIN HGH1 HOMOLOG"/>
    <property type="match status" value="1"/>
</dbReference>
<feature type="region of interest" description="Disordered" evidence="1">
    <location>
        <begin position="89"/>
        <end position="113"/>
    </location>
</feature>
<proteinExistence type="predicted"/>
<dbReference type="AlphaFoldDB" id="A0A6P8GWJ5"/>
<sequence length="113" mass="13303">MICFSVWLQLTATKGGRQILKNKNVYPIMREFHRWEKEPDVDATIEKLIQVLIGDEPESGMENLLEVEIPEDVQKKLEELDVKEQEQIKKEEQELLEAEKNQPKSQPSEELER</sequence>
<dbReference type="OrthoDB" id="338814at2759"/>
<name>A0A6P8GWJ5_CLUHA</name>
<feature type="compositionally biased region" description="Basic and acidic residues" evidence="1">
    <location>
        <begin position="89"/>
        <end position="102"/>
    </location>
</feature>
<dbReference type="KEGG" id="char:105892096"/>
<keyword evidence="3" id="KW-1185">Reference proteome</keyword>
<accession>A0A6P8GWJ5</accession>